<comment type="similarity">
    <text evidence="1">Belongs to the shugoshin family.</text>
</comment>
<gene>
    <name evidence="6" type="ORF">GOP47_0016371</name>
</gene>
<dbReference type="InterPro" id="IPR044693">
    <property type="entry name" value="SGO_plant"/>
</dbReference>
<protein>
    <recommendedName>
        <fullName evidence="5">Shugoshin C-terminal domain-containing protein</fullName>
    </recommendedName>
</protein>
<dbReference type="GO" id="GO:0045144">
    <property type="term" value="P:meiotic sister chromatid segregation"/>
    <property type="evidence" value="ECO:0007669"/>
    <property type="project" value="InterPro"/>
</dbReference>
<reference evidence="6" key="1">
    <citation type="submission" date="2021-01" db="EMBL/GenBank/DDBJ databases">
        <title>Adiantum capillus-veneris genome.</title>
        <authorList>
            <person name="Fang Y."/>
            <person name="Liao Q."/>
        </authorList>
    </citation>
    <scope>NUCLEOTIDE SEQUENCE</scope>
    <source>
        <strain evidence="6">H3</strain>
        <tissue evidence="6">Leaf</tissue>
    </source>
</reference>
<dbReference type="GO" id="GO:0000775">
    <property type="term" value="C:chromosome, centromeric region"/>
    <property type="evidence" value="ECO:0007669"/>
    <property type="project" value="InterPro"/>
</dbReference>
<dbReference type="PANTHER" id="PTHR34373:SF9">
    <property type="entry name" value="SHUGOSHIN 2"/>
    <property type="match status" value="1"/>
</dbReference>
<dbReference type="OrthoDB" id="770508at2759"/>
<feature type="region of interest" description="Disordered" evidence="4">
    <location>
        <begin position="185"/>
        <end position="284"/>
    </location>
</feature>
<evidence type="ECO:0000256" key="1">
    <source>
        <dbReference type="ARBA" id="ARBA00010845"/>
    </source>
</evidence>
<feature type="domain" description="Shugoshin C-terminal" evidence="5">
    <location>
        <begin position="259"/>
        <end position="282"/>
    </location>
</feature>
<keyword evidence="3" id="KW-0175">Coiled coil</keyword>
<dbReference type="EMBL" id="JABFUD020000016">
    <property type="protein sequence ID" value="KAI5068026.1"/>
    <property type="molecule type" value="Genomic_DNA"/>
</dbReference>
<evidence type="ECO:0000256" key="2">
    <source>
        <dbReference type="ARBA" id="ARBA00022829"/>
    </source>
</evidence>
<keyword evidence="2" id="KW-0159">Chromosome partition</keyword>
<dbReference type="AlphaFoldDB" id="A0A9D4UIL2"/>
<accession>A0A9D4UIL2</accession>
<comment type="caution">
    <text evidence="6">The sequence shown here is derived from an EMBL/GenBank/DDBJ whole genome shotgun (WGS) entry which is preliminary data.</text>
</comment>
<name>A0A9D4UIL2_ADICA</name>
<evidence type="ECO:0000256" key="4">
    <source>
        <dbReference type="SAM" id="MobiDB-lite"/>
    </source>
</evidence>
<dbReference type="Pfam" id="PF07557">
    <property type="entry name" value="Shugoshin_C"/>
    <property type="match status" value="1"/>
</dbReference>
<dbReference type="Proteomes" id="UP000886520">
    <property type="component" value="Chromosome 16"/>
</dbReference>
<feature type="coiled-coil region" evidence="3">
    <location>
        <begin position="96"/>
        <end position="152"/>
    </location>
</feature>
<dbReference type="GO" id="GO:0005634">
    <property type="term" value="C:nucleus"/>
    <property type="evidence" value="ECO:0007669"/>
    <property type="project" value="InterPro"/>
</dbReference>
<keyword evidence="7" id="KW-1185">Reference proteome</keyword>
<evidence type="ECO:0000256" key="3">
    <source>
        <dbReference type="SAM" id="Coils"/>
    </source>
</evidence>
<evidence type="ECO:0000313" key="7">
    <source>
        <dbReference type="Proteomes" id="UP000886520"/>
    </source>
</evidence>
<evidence type="ECO:0000313" key="6">
    <source>
        <dbReference type="EMBL" id="KAI5068026.1"/>
    </source>
</evidence>
<feature type="compositionally biased region" description="Basic and acidic residues" evidence="4">
    <location>
        <begin position="238"/>
        <end position="248"/>
    </location>
</feature>
<evidence type="ECO:0000259" key="5">
    <source>
        <dbReference type="Pfam" id="PF07557"/>
    </source>
</evidence>
<dbReference type="PANTHER" id="PTHR34373">
    <property type="entry name" value="SHUGOSHIN 2"/>
    <property type="match status" value="1"/>
</dbReference>
<dbReference type="InterPro" id="IPR011515">
    <property type="entry name" value="Shugoshin_C"/>
</dbReference>
<sequence length="284" mass="32495">MGNENIGRKTSKAVGHRKKLSDLSNTPILLKSRIHDENAQLAQKGTLAQLQEELANVNQMLAEKEEILAESKRCMEKLWCNYCRKSKQNDEIILHNSQLYRDLTQAQDQLKVLQHENAQMSAVYKACKLEMQEKLNDALEQANRLRKLVEASSLKQASDKKCPPSTESGRALCCEIPAENSDGIHSKSVLRKRERRSYKEPSLKAKSQLKQREGNWSPLQRWPVENEPHRTASQQCTEKCEDVSKHDILPTSTRESFDRPQRRAASSVGSYKEPSLNTKMRRAK</sequence>
<organism evidence="6 7">
    <name type="scientific">Adiantum capillus-veneris</name>
    <name type="common">Maidenhair fern</name>
    <dbReference type="NCBI Taxonomy" id="13818"/>
    <lineage>
        <taxon>Eukaryota</taxon>
        <taxon>Viridiplantae</taxon>
        <taxon>Streptophyta</taxon>
        <taxon>Embryophyta</taxon>
        <taxon>Tracheophyta</taxon>
        <taxon>Polypodiopsida</taxon>
        <taxon>Polypodiidae</taxon>
        <taxon>Polypodiales</taxon>
        <taxon>Pteridineae</taxon>
        <taxon>Pteridaceae</taxon>
        <taxon>Vittarioideae</taxon>
        <taxon>Adiantum</taxon>
    </lineage>
</organism>
<dbReference type="GO" id="GO:0034090">
    <property type="term" value="P:maintenance of meiotic sister chromatid cohesion"/>
    <property type="evidence" value="ECO:0007669"/>
    <property type="project" value="InterPro"/>
</dbReference>
<proteinExistence type="inferred from homology"/>